<feature type="transmembrane region" description="Helical" evidence="5">
    <location>
        <begin position="70"/>
        <end position="92"/>
    </location>
</feature>
<keyword evidence="7" id="KW-1185">Reference proteome</keyword>
<evidence type="ECO:0000256" key="4">
    <source>
        <dbReference type="ARBA" id="ARBA00023136"/>
    </source>
</evidence>
<dbReference type="Pfam" id="PF00146">
    <property type="entry name" value="NADHdh"/>
    <property type="match status" value="1"/>
</dbReference>
<feature type="transmembrane region" description="Helical" evidence="5">
    <location>
        <begin position="251"/>
        <end position="271"/>
    </location>
</feature>
<dbReference type="InterPro" id="IPR001694">
    <property type="entry name" value="NADH_UbQ_OxRdtase_su1/FPO"/>
</dbReference>
<feature type="transmembrane region" description="Helical" evidence="5">
    <location>
        <begin position="172"/>
        <end position="189"/>
    </location>
</feature>
<feature type="transmembrane region" description="Helical" evidence="5">
    <location>
        <begin position="146"/>
        <end position="166"/>
    </location>
</feature>
<dbReference type="Proteomes" id="UP000055060">
    <property type="component" value="Unassembled WGS sequence"/>
</dbReference>
<dbReference type="OrthoDB" id="160735at2"/>
<evidence type="ECO:0000313" key="6">
    <source>
        <dbReference type="EMBL" id="GAP13650.1"/>
    </source>
</evidence>
<feature type="transmembrane region" description="Helical" evidence="5">
    <location>
        <begin position="283"/>
        <end position="301"/>
    </location>
</feature>
<dbReference type="InterPro" id="IPR052561">
    <property type="entry name" value="ComplexI_Subunit1"/>
</dbReference>
<dbReference type="GO" id="GO:0005886">
    <property type="term" value="C:plasma membrane"/>
    <property type="evidence" value="ECO:0007669"/>
    <property type="project" value="TreeGrafter"/>
</dbReference>
<gene>
    <name evidence="6" type="ORF">LARV_01405</name>
</gene>
<keyword evidence="4 5" id="KW-0472">Membrane</keyword>
<comment type="subcellular location">
    <subcellularLocation>
        <location evidence="1">Membrane</location>
        <topology evidence="1">Multi-pass membrane protein</topology>
    </subcellularLocation>
</comment>
<keyword evidence="6" id="KW-0456">Lyase</keyword>
<dbReference type="AlphaFoldDB" id="A0A0S7BHP8"/>
<evidence type="ECO:0000256" key="3">
    <source>
        <dbReference type="ARBA" id="ARBA00022989"/>
    </source>
</evidence>
<sequence>MSTWGSDLLALIVWPGLLGGTLLGWFYLWFIRKLTARLQGRKGPYFFQPFYDFVKLLGKETIVPAGINPVLFYGLPILSVGSALFALALVPVPSNSMSTFPGDLIVFIYLLEVPDLCEMLAGFATRSPYGQVGASREAMLSIAYNVPFLAAVIALAVQAGSFSLSALATTPLGWGSLVAALAFFLALPAKLKLNPFSIPNAEQELCAGAHTEFNGLPLALLELSHTLELVALISLFATLIVSPLLGGLSAWVAFLALSILLVILVTVLNTATARIKLNQAFAFYWRWGAVAAVLVLIIAFIR</sequence>
<feature type="transmembrane region" description="Helical" evidence="5">
    <location>
        <begin position="12"/>
        <end position="31"/>
    </location>
</feature>
<feature type="transmembrane region" description="Helical" evidence="5">
    <location>
        <begin position="226"/>
        <end position="245"/>
    </location>
</feature>
<proteinExistence type="predicted"/>
<evidence type="ECO:0000256" key="1">
    <source>
        <dbReference type="ARBA" id="ARBA00004141"/>
    </source>
</evidence>
<organism evidence="6">
    <name type="scientific">Longilinea arvoryzae</name>
    <dbReference type="NCBI Taxonomy" id="360412"/>
    <lineage>
        <taxon>Bacteria</taxon>
        <taxon>Bacillati</taxon>
        <taxon>Chloroflexota</taxon>
        <taxon>Anaerolineae</taxon>
        <taxon>Anaerolineales</taxon>
        <taxon>Anaerolineaceae</taxon>
        <taxon>Longilinea</taxon>
    </lineage>
</organism>
<dbReference type="PANTHER" id="PTHR43359">
    <property type="entry name" value="FORMATE HYDROGENLYASE SUBUNIT 4"/>
    <property type="match status" value="1"/>
</dbReference>
<keyword evidence="2 5" id="KW-0812">Transmembrane</keyword>
<dbReference type="PANTHER" id="PTHR43359:SF1">
    <property type="entry name" value="FORMATE HYDROGENLYASE SUBUNIT 4-RELATED"/>
    <property type="match status" value="1"/>
</dbReference>
<reference evidence="6" key="1">
    <citation type="submission" date="2015-07" db="EMBL/GenBank/DDBJ databases">
        <title>Draft Genome Sequences of Anaerolinea thermolimosa IMO-1, Bellilinea caldifistulae GOMI-1, Leptolinea tardivitalis YMTK-2, Levilinea saccharolytica KIBI-1,Longilinea arvoryzae KOME-1, Previously Described as Members of the Anaerolineaceae (Chloroflexi).</title>
        <authorList>
            <person name="Sekiguchi Y."/>
            <person name="Ohashi A."/>
            <person name="Matsuura N."/>
            <person name="Tourlousse M.D."/>
        </authorList>
    </citation>
    <scope>NUCLEOTIDE SEQUENCE [LARGE SCALE GENOMIC DNA]</scope>
    <source>
        <strain evidence="6">KOME-1</strain>
    </source>
</reference>
<dbReference type="GO" id="GO:0016829">
    <property type="term" value="F:lyase activity"/>
    <property type="evidence" value="ECO:0007669"/>
    <property type="project" value="UniProtKB-KW"/>
</dbReference>
<keyword evidence="3 5" id="KW-1133">Transmembrane helix</keyword>
<evidence type="ECO:0000256" key="5">
    <source>
        <dbReference type="SAM" id="Phobius"/>
    </source>
</evidence>
<accession>A0A0S7BHP8</accession>
<dbReference type="STRING" id="360412.LARV_01405"/>
<protein>
    <submittedName>
        <fullName evidence="6">Formate hydrogenlyase subunit 4</fullName>
    </submittedName>
</protein>
<evidence type="ECO:0000313" key="7">
    <source>
        <dbReference type="Proteomes" id="UP000055060"/>
    </source>
</evidence>
<dbReference type="RefSeq" id="WP_075072973.1">
    <property type="nucleotide sequence ID" value="NZ_DF967972.1"/>
</dbReference>
<evidence type="ECO:0000256" key="2">
    <source>
        <dbReference type="ARBA" id="ARBA00022692"/>
    </source>
</evidence>
<dbReference type="EMBL" id="DF967972">
    <property type="protein sequence ID" value="GAP13650.1"/>
    <property type="molecule type" value="Genomic_DNA"/>
</dbReference>
<name>A0A0S7BHP8_9CHLR</name>